<proteinExistence type="predicted"/>
<reference evidence="3" key="1">
    <citation type="journal article" date="2019" name="Int. J. Syst. Evol. Microbiol.">
        <title>The Global Catalogue of Microorganisms (GCM) 10K type strain sequencing project: providing services to taxonomists for standard genome sequencing and annotation.</title>
        <authorList>
            <consortium name="The Broad Institute Genomics Platform"/>
            <consortium name="The Broad Institute Genome Sequencing Center for Infectious Disease"/>
            <person name="Wu L."/>
            <person name="Ma J."/>
        </authorList>
    </citation>
    <scope>NUCLEOTIDE SEQUENCE [LARGE SCALE GENOMIC DNA]</scope>
    <source>
        <strain evidence="3">WYCCWR 12678</strain>
    </source>
</reference>
<dbReference type="PROSITE" id="PS50943">
    <property type="entry name" value="HTH_CROC1"/>
    <property type="match status" value="1"/>
</dbReference>
<dbReference type="InterPro" id="IPR001387">
    <property type="entry name" value="Cro/C1-type_HTH"/>
</dbReference>
<sequence length="62" mass="7128">MKCRLKLILKERKIKQKDFAKELGLGEAHLSRIATGSVIPTLDVAFRIAKVLQLRIEDIWQP</sequence>
<dbReference type="Gene3D" id="1.10.260.40">
    <property type="entry name" value="lambda repressor-like DNA-binding domains"/>
    <property type="match status" value="1"/>
</dbReference>
<accession>A0ABV9Q606</accession>
<dbReference type="CDD" id="cd00093">
    <property type="entry name" value="HTH_XRE"/>
    <property type="match status" value="1"/>
</dbReference>
<evidence type="ECO:0000259" key="1">
    <source>
        <dbReference type="PROSITE" id="PS50943"/>
    </source>
</evidence>
<organism evidence="2 3">
    <name type="scientific">Effusibacillus consociatus</name>
    <dbReference type="NCBI Taxonomy" id="1117041"/>
    <lineage>
        <taxon>Bacteria</taxon>
        <taxon>Bacillati</taxon>
        <taxon>Bacillota</taxon>
        <taxon>Bacilli</taxon>
        <taxon>Bacillales</taxon>
        <taxon>Alicyclobacillaceae</taxon>
        <taxon>Effusibacillus</taxon>
    </lineage>
</organism>
<feature type="domain" description="HTH cro/C1-type" evidence="1">
    <location>
        <begin position="5"/>
        <end position="59"/>
    </location>
</feature>
<dbReference type="EMBL" id="JBHSHC010000120">
    <property type="protein sequence ID" value="MFC4769238.1"/>
    <property type="molecule type" value="Genomic_DNA"/>
</dbReference>
<keyword evidence="3" id="KW-1185">Reference proteome</keyword>
<dbReference type="Proteomes" id="UP001596002">
    <property type="component" value="Unassembled WGS sequence"/>
</dbReference>
<dbReference type="SUPFAM" id="SSF47413">
    <property type="entry name" value="lambda repressor-like DNA-binding domains"/>
    <property type="match status" value="1"/>
</dbReference>
<dbReference type="Pfam" id="PF01381">
    <property type="entry name" value="HTH_3"/>
    <property type="match status" value="1"/>
</dbReference>
<protein>
    <submittedName>
        <fullName evidence="2">Helix-turn-helix transcriptional regulator</fullName>
    </submittedName>
</protein>
<name>A0ABV9Q606_9BACL</name>
<gene>
    <name evidence="2" type="ORF">ACFO8Q_18065</name>
</gene>
<dbReference type="InterPro" id="IPR010982">
    <property type="entry name" value="Lambda_DNA-bd_dom_sf"/>
</dbReference>
<evidence type="ECO:0000313" key="2">
    <source>
        <dbReference type="EMBL" id="MFC4769238.1"/>
    </source>
</evidence>
<evidence type="ECO:0000313" key="3">
    <source>
        <dbReference type="Proteomes" id="UP001596002"/>
    </source>
</evidence>
<comment type="caution">
    <text evidence="2">The sequence shown here is derived from an EMBL/GenBank/DDBJ whole genome shotgun (WGS) entry which is preliminary data.</text>
</comment>
<dbReference type="RefSeq" id="WP_380027530.1">
    <property type="nucleotide sequence ID" value="NZ_JBHSHC010000120.1"/>
</dbReference>
<dbReference type="SMART" id="SM00530">
    <property type="entry name" value="HTH_XRE"/>
    <property type="match status" value="1"/>
</dbReference>